<name>A0ABV7RLF7_9GAMM</name>
<reference evidence="3" key="1">
    <citation type="journal article" date="2019" name="Int. J. Syst. Evol. Microbiol.">
        <title>The Global Catalogue of Microorganisms (GCM) 10K type strain sequencing project: providing services to taxonomists for standard genome sequencing and annotation.</title>
        <authorList>
            <consortium name="The Broad Institute Genomics Platform"/>
            <consortium name="The Broad Institute Genome Sequencing Center for Infectious Disease"/>
            <person name="Wu L."/>
            <person name="Ma J."/>
        </authorList>
    </citation>
    <scope>NUCLEOTIDE SEQUENCE [LARGE SCALE GENOMIC DNA]</scope>
    <source>
        <strain evidence="3">KCTC 42875</strain>
    </source>
</reference>
<feature type="signal peptide" evidence="1">
    <location>
        <begin position="1"/>
        <end position="20"/>
    </location>
</feature>
<accession>A0ABV7RLF7</accession>
<keyword evidence="3" id="KW-1185">Reference proteome</keyword>
<protein>
    <submittedName>
        <fullName evidence="2">Uncharacterized protein</fullName>
    </submittedName>
</protein>
<dbReference type="EMBL" id="JBHRXK010000001">
    <property type="protein sequence ID" value="MFC3549624.1"/>
    <property type="molecule type" value="Genomic_DNA"/>
</dbReference>
<evidence type="ECO:0000313" key="3">
    <source>
        <dbReference type="Proteomes" id="UP001595740"/>
    </source>
</evidence>
<organism evidence="2 3">
    <name type="scientific">Lysobacter cavernae</name>
    <dbReference type="NCBI Taxonomy" id="1685901"/>
    <lineage>
        <taxon>Bacteria</taxon>
        <taxon>Pseudomonadati</taxon>
        <taxon>Pseudomonadota</taxon>
        <taxon>Gammaproteobacteria</taxon>
        <taxon>Lysobacterales</taxon>
        <taxon>Lysobacteraceae</taxon>
        <taxon>Lysobacter</taxon>
    </lineage>
</organism>
<evidence type="ECO:0000313" key="2">
    <source>
        <dbReference type="EMBL" id="MFC3549624.1"/>
    </source>
</evidence>
<gene>
    <name evidence="2" type="ORF">ACFOLC_01185</name>
</gene>
<proteinExistence type="predicted"/>
<dbReference type="RefSeq" id="WP_386756879.1">
    <property type="nucleotide sequence ID" value="NZ_JBHRXK010000001.1"/>
</dbReference>
<dbReference type="Proteomes" id="UP001595740">
    <property type="component" value="Unassembled WGS sequence"/>
</dbReference>
<evidence type="ECO:0000256" key="1">
    <source>
        <dbReference type="SAM" id="SignalP"/>
    </source>
</evidence>
<keyword evidence="1" id="KW-0732">Signal</keyword>
<sequence length="141" mass="14765">MNRKLHNAFTALMVSGAALALGLTFALPVPQPVQPEAIALQLGALDASFTPTDPASDNTVQGHAAQAEALARSIGRRSAKVETLADAAALTAEIATIVALAGRLEASEQAAIEIEKKQARTASRRSRQTLVMPYFSFAPRG</sequence>
<comment type="caution">
    <text evidence="2">The sequence shown here is derived from an EMBL/GenBank/DDBJ whole genome shotgun (WGS) entry which is preliminary data.</text>
</comment>
<feature type="chain" id="PRO_5046791352" evidence="1">
    <location>
        <begin position="21"/>
        <end position="141"/>
    </location>
</feature>